<dbReference type="PANTHER" id="PTHR10394">
    <property type="entry name" value="40S RIBOSOMAL PROTEIN S8"/>
    <property type="match status" value="1"/>
</dbReference>
<reference evidence="1" key="1">
    <citation type="submission" date="2020-12" db="EMBL/GenBank/DDBJ databases">
        <authorList>
            <consortium name="Molecular Ecology Group"/>
        </authorList>
    </citation>
    <scope>NUCLEOTIDE SEQUENCE</scope>
    <source>
        <strain evidence="1">TBG_1078</strain>
    </source>
</reference>
<evidence type="ECO:0000313" key="1">
    <source>
        <dbReference type="EMBL" id="CAD7681919.1"/>
    </source>
</evidence>
<keyword evidence="2" id="KW-1185">Reference proteome</keyword>
<dbReference type="Gene3D" id="3.10.290.70">
    <property type="match status" value="1"/>
</dbReference>
<sequence length="94" mass="10918">MIGPHRTHTVRIWGVNKKYYALELDMGNFWGSECFIVSNNELVCTKTLVKNCIKIQKKYDERKKNTKISSLLEEELVQCGQTDGYVLLGKMLEF</sequence>
<dbReference type="GO" id="GO:0005840">
    <property type="term" value="C:ribosome"/>
    <property type="evidence" value="ECO:0007669"/>
    <property type="project" value="InterPro"/>
</dbReference>
<dbReference type="AlphaFoldDB" id="A0A811Z539"/>
<dbReference type="EMBL" id="CAJHUB010000754">
    <property type="protein sequence ID" value="CAD7681919.1"/>
    <property type="molecule type" value="Genomic_DNA"/>
</dbReference>
<dbReference type="GO" id="GO:0003735">
    <property type="term" value="F:structural constituent of ribosome"/>
    <property type="evidence" value="ECO:0007669"/>
    <property type="project" value="InterPro"/>
</dbReference>
<protein>
    <submittedName>
        <fullName evidence="1">(raccoon dog) hypothetical protein</fullName>
    </submittedName>
</protein>
<dbReference type="InterPro" id="IPR001047">
    <property type="entry name" value="Ribosomal_eS8"/>
</dbReference>
<name>A0A811Z539_NYCPR</name>
<dbReference type="Proteomes" id="UP000645828">
    <property type="component" value="Unassembled WGS sequence"/>
</dbReference>
<comment type="caution">
    <text evidence="1">The sequence shown here is derived from an EMBL/GenBank/DDBJ whole genome shotgun (WGS) entry which is preliminary data.</text>
</comment>
<gene>
    <name evidence="1" type="ORF">NYPRO_LOCUS14711</name>
</gene>
<proteinExistence type="predicted"/>
<evidence type="ECO:0000313" key="2">
    <source>
        <dbReference type="Proteomes" id="UP000645828"/>
    </source>
</evidence>
<dbReference type="GO" id="GO:0006412">
    <property type="term" value="P:translation"/>
    <property type="evidence" value="ECO:0007669"/>
    <property type="project" value="InterPro"/>
</dbReference>
<organism evidence="1 2">
    <name type="scientific">Nyctereutes procyonoides</name>
    <name type="common">Raccoon dog</name>
    <name type="synonym">Canis procyonoides</name>
    <dbReference type="NCBI Taxonomy" id="34880"/>
    <lineage>
        <taxon>Eukaryota</taxon>
        <taxon>Metazoa</taxon>
        <taxon>Chordata</taxon>
        <taxon>Craniata</taxon>
        <taxon>Vertebrata</taxon>
        <taxon>Euteleostomi</taxon>
        <taxon>Mammalia</taxon>
        <taxon>Eutheria</taxon>
        <taxon>Laurasiatheria</taxon>
        <taxon>Carnivora</taxon>
        <taxon>Caniformia</taxon>
        <taxon>Canidae</taxon>
        <taxon>Nyctereutes</taxon>
    </lineage>
</organism>
<accession>A0A811Z539</accession>